<sequence length="123" mass="14006">MKYIKQFGIILSITCIGEILKYFIHLPIPASIYGLIILLLLLMTNIVKIDDVQDTGNFLINIMPLMFIPGAVKLTTLWDQLKSIWLPIIITTFATTFIVMIATGKSAELILKWERKSNEPNIR</sequence>
<evidence type="ECO:0000313" key="7">
    <source>
        <dbReference type="EMBL" id="SHJ32364.1"/>
    </source>
</evidence>
<evidence type="ECO:0000256" key="1">
    <source>
        <dbReference type="ARBA" id="ARBA00004651"/>
    </source>
</evidence>
<keyword evidence="5 6" id="KW-0472">Membrane</keyword>
<evidence type="ECO:0000256" key="3">
    <source>
        <dbReference type="ARBA" id="ARBA00022692"/>
    </source>
</evidence>
<accession>A0A1M6ID48</accession>
<dbReference type="Proteomes" id="UP000184442">
    <property type="component" value="Unassembled WGS sequence"/>
</dbReference>
<name>A0A1M6ID48_9FIRM</name>
<comment type="subcellular location">
    <subcellularLocation>
        <location evidence="1">Cell membrane</location>
        <topology evidence="1">Multi-pass membrane protein</topology>
    </subcellularLocation>
</comment>
<dbReference type="RefSeq" id="WP_073027487.1">
    <property type="nucleotide sequence ID" value="NZ_FQZS01000030.1"/>
</dbReference>
<dbReference type="InterPro" id="IPR005538">
    <property type="entry name" value="LrgA/CidA"/>
</dbReference>
<dbReference type="PANTHER" id="PTHR33931">
    <property type="entry name" value="HOLIN-LIKE PROTEIN CIDA-RELATED"/>
    <property type="match status" value="1"/>
</dbReference>
<organism evidence="7 8">
    <name type="scientific">Lutispora thermophila DSM 19022</name>
    <dbReference type="NCBI Taxonomy" id="1122184"/>
    <lineage>
        <taxon>Bacteria</taxon>
        <taxon>Bacillati</taxon>
        <taxon>Bacillota</taxon>
        <taxon>Clostridia</taxon>
        <taxon>Lutisporales</taxon>
        <taxon>Lutisporaceae</taxon>
        <taxon>Lutispora</taxon>
    </lineage>
</organism>
<dbReference type="STRING" id="1122184.SAMN02745176_03197"/>
<keyword evidence="2" id="KW-1003">Cell membrane</keyword>
<dbReference type="PANTHER" id="PTHR33931:SF2">
    <property type="entry name" value="HOLIN-LIKE PROTEIN CIDA"/>
    <property type="match status" value="1"/>
</dbReference>
<evidence type="ECO:0000313" key="8">
    <source>
        <dbReference type="Proteomes" id="UP000184442"/>
    </source>
</evidence>
<dbReference type="EMBL" id="FQZS01000030">
    <property type="protein sequence ID" value="SHJ32364.1"/>
    <property type="molecule type" value="Genomic_DNA"/>
</dbReference>
<keyword evidence="3 6" id="KW-0812">Transmembrane</keyword>
<feature type="transmembrane region" description="Helical" evidence="6">
    <location>
        <begin position="30"/>
        <end position="47"/>
    </location>
</feature>
<gene>
    <name evidence="7" type="ORF">SAMN02745176_03197</name>
</gene>
<dbReference type="AlphaFoldDB" id="A0A1M6ID48"/>
<evidence type="ECO:0000256" key="6">
    <source>
        <dbReference type="SAM" id="Phobius"/>
    </source>
</evidence>
<feature type="transmembrane region" description="Helical" evidence="6">
    <location>
        <begin position="84"/>
        <end position="103"/>
    </location>
</feature>
<evidence type="ECO:0000256" key="5">
    <source>
        <dbReference type="ARBA" id="ARBA00023136"/>
    </source>
</evidence>
<dbReference type="GO" id="GO:0005886">
    <property type="term" value="C:plasma membrane"/>
    <property type="evidence" value="ECO:0007669"/>
    <property type="project" value="UniProtKB-SubCell"/>
</dbReference>
<dbReference type="OrthoDB" id="3176438at2"/>
<protein>
    <submittedName>
        <fullName evidence="7">Holin-like protein</fullName>
    </submittedName>
</protein>
<proteinExistence type="predicted"/>
<feature type="transmembrane region" description="Helical" evidence="6">
    <location>
        <begin position="59"/>
        <end position="78"/>
    </location>
</feature>
<feature type="transmembrane region" description="Helical" evidence="6">
    <location>
        <begin position="7"/>
        <end position="24"/>
    </location>
</feature>
<reference evidence="7 8" key="1">
    <citation type="submission" date="2016-11" db="EMBL/GenBank/DDBJ databases">
        <authorList>
            <person name="Jaros S."/>
            <person name="Januszkiewicz K."/>
            <person name="Wedrychowicz H."/>
        </authorList>
    </citation>
    <scope>NUCLEOTIDE SEQUENCE [LARGE SCALE GENOMIC DNA]</scope>
    <source>
        <strain evidence="7 8">DSM 19022</strain>
    </source>
</reference>
<evidence type="ECO:0000256" key="4">
    <source>
        <dbReference type="ARBA" id="ARBA00022989"/>
    </source>
</evidence>
<keyword evidence="8" id="KW-1185">Reference proteome</keyword>
<keyword evidence="4 6" id="KW-1133">Transmembrane helix</keyword>
<evidence type="ECO:0000256" key="2">
    <source>
        <dbReference type="ARBA" id="ARBA00022475"/>
    </source>
</evidence>
<dbReference type="Pfam" id="PF03788">
    <property type="entry name" value="LrgA"/>
    <property type="match status" value="1"/>
</dbReference>